<dbReference type="NCBIfam" id="TIGR03506">
    <property type="entry name" value="FlgEFG_subfam"/>
    <property type="match status" value="1"/>
</dbReference>
<comment type="subcellular location">
    <subcellularLocation>
        <location evidence="1 4">Bacterial flagellum basal body</location>
    </subcellularLocation>
</comment>
<evidence type="ECO:0000256" key="1">
    <source>
        <dbReference type="ARBA" id="ARBA00004117"/>
    </source>
</evidence>
<sequence>MVRGVYTGASGMMAEQARLDVVANNLANVDKPGFKRDTVSFKAFPEMMAARTEDDGVVIFPLGSTDVRPYVGRMGTGVEVNEVFTEWEQGSLRETGNQLDIALGDKGFFAIETPNGERYTRNGSFLIDKDHYLVTKHGYKVMGENGYIQIKTNNFNIDEDGRVSINRRYQDGNTFVQFNDNEWEDEEILDTLKIVRFDNERYLKKEGESFWVDTDISGTAYIAQKGVDRPKVLSRFLEMSNVNPINEMVRMIEVQRAYELNSKTISTHDTLVGRVINEVGRV</sequence>
<dbReference type="InterPro" id="IPR037925">
    <property type="entry name" value="FlgE/F/G-like"/>
</dbReference>
<feature type="domain" description="Flagellar basal body rod protein N-terminal" evidence="5">
    <location>
        <begin position="6"/>
        <end position="35"/>
    </location>
</feature>
<protein>
    <submittedName>
        <fullName evidence="8">Flagellar basal body rod protein subunit C</fullName>
    </submittedName>
</protein>
<dbReference type="Pfam" id="PF06429">
    <property type="entry name" value="Flg_bbr_C"/>
    <property type="match status" value="1"/>
</dbReference>
<dbReference type="GO" id="GO:0071978">
    <property type="term" value="P:bacterial-type flagellum-dependent swarming motility"/>
    <property type="evidence" value="ECO:0007669"/>
    <property type="project" value="TreeGrafter"/>
</dbReference>
<feature type="domain" description="Flagellar hook protein FlgE/F/G-like D1" evidence="7">
    <location>
        <begin position="106"/>
        <end position="164"/>
    </location>
</feature>
<dbReference type="OrthoDB" id="9804559at2"/>
<evidence type="ECO:0000259" key="5">
    <source>
        <dbReference type="Pfam" id="PF00460"/>
    </source>
</evidence>
<reference evidence="9" key="1">
    <citation type="submission" date="2015-04" db="EMBL/GenBank/DDBJ databases">
        <authorList>
            <person name="Mushtaq Mamoona"/>
        </authorList>
    </citation>
    <scope>NUCLEOTIDE SEQUENCE [LARGE SCALE GENOMIC DNA]</scope>
    <source>
        <strain evidence="9">AN4859/03</strain>
    </source>
</reference>
<dbReference type="InterPro" id="IPR020013">
    <property type="entry name" value="Flagellar_FlgE/F/G"/>
</dbReference>
<dbReference type="InterPro" id="IPR001444">
    <property type="entry name" value="Flag_bb_rod_N"/>
</dbReference>
<dbReference type="AlphaFoldDB" id="A0A0G4KA74"/>
<gene>
    <name evidence="8" type="ORF">BRSU_2524</name>
</gene>
<dbReference type="RefSeq" id="WP_048595885.1">
    <property type="nucleotide sequence ID" value="NZ_CVLB01000003.1"/>
</dbReference>
<evidence type="ECO:0000256" key="2">
    <source>
        <dbReference type="ARBA" id="ARBA00009677"/>
    </source>
</evidence>
<feature type="domain" description="Flagellar basal-body/hook protein C-terminal" evidence="6">
    <location>
        <begin position="234"/>
        <end position="277"/>
    </location>
</feature>
<dbReference type="GO" id="GO:0030694">
    <property type="term" value="C:bacterial-type flagellum basal body, rod"/>
    <property type="evidence" value="ECO:0007669"/>
    <property type="project" value="InterPro"/>
</dbReference>
<dbReference type="InterPro" id="IPR053967">
    <property type="entry name" value="LlgE_F_G-like_D1"/>
</dbReference>
<dbReference type="InterPro" id="IPR010930">
    <property type="entry name" value="Flg_bb/hook_C_dom"/>
</dbReference>
<dbReference type="InterPro" id="IPR012836">
    <property type="entry name" value="FlgF"/>
</dbReference>
<evidence type="ECO:0000313" key="9">
    <source>
        <dbReference type="Proteomes" id="UP000043763"/>
    </source>
</evidence>
<keyword evidence="9" id="KW-1185">Reference proteome</keyword>
<comment type="similarity">
    <text evidence="2 4">Belongs to the flagella basal body rod proteins family.</text>
</comment>
<dbReference type="Proteomes" id="UP000043763">
    <property type="component" value="Unassembled WGS sequence"/>
</dbReference>
<dbReference type="SUPFAM" id="SSF117143">
    <property type="entry name" value="Flagellar hook protein flgE"/>
    <property type="match status" value="1"/>
</dbReference>
<evidence type="ECO:0000313" key="8">
    <source>
        <dbReference type="EMBL" id="CRF35238.1"/>
    </source>
</evidence>
<evidence type="ECO:0000259" key="6">
    <source>
        <dbReference type="Pfam" id="PF06429"/>
    </source>
</evidence>
<dbReference type="PANTHER" id="PTHR30435">
    <property type="entry name" value="FLAGELLAR PROTEIN"/>
    <property type="match status" value="1"/>
</dbReference>
<accession>A0A0G4KA74</accession>
<evidence type="ECO:0000256" key="4">
    <source>
        <dbReference type="RuleBase" id="RU362116"/>
    </source>
</evidence>
<dbReference type="NCBIfam" id="TIGR02490">
    <property type="entry name" value="flgF"/>
    <property type="match status" value="1"/>
</dbReference>
<keyword evidence="3 4" id="KW-0975">Bacterial flagellum</keyword>
<evidence type="ECO:0000259" key="7">
    <source>
        <dbReference type="Pfam" id="PF22692"/>
    </source>
</evidence>
<dbReference type="Pfam" id="PF00460">
    <property type="entry name" value="Flg_bb_rod"/>
    <property type="match status" value="1"/>
</dbReference>
<proteinExistence type="inferred from homology"/>
<name>A0A0G4KA74_9SPIR</name>
<keyword evidence="8" id="KW-0966">Cell projection</keyword>
<keyword evidence="8" id="KW-0969">Cilium</keyword>
<organism evidence="8 9">
    <name type="scientific">Brachyspira suanatina</name>
    <dbReference type="NCBI Taxonomy" id="381802"/>
    <lineage>
        <taxon>Bacteria</taxon>
        <taxon>Pseudomonadati</taxon>
        <taxon>Spirochaetota</taxon>
        <taxon>Spirochaetia</taxon>
        <taxon>Brachyspirales</taxon>
        <taxon>Brachyspiraceae</taxon>
        <taxon>Brachyspira</taxon>
    </lineage>
</organism>
<evidence type="ECO:0000256" key="3">
    <source>
        <dbReference type="ARBA" id="ARBA00023143"/>
    </source>
</evidence>
<dbReference type="PANTHER" id="PTHR30435:SF19">
    <property type="entry name" value="FLAGELLAR BASAL-BODY ROD PROTEIN FLGG"/>
    <property type="match status" value="1"/>
</dbReference>
<keyword evidence="8" id="KW-0282">Flagellum</keyword>
<dbReference type="EMBL" id="CVLB01000003">
    <property type="protein sequence ID" value="CRF35238.1"/>
    <property type="molecule type" value="Genomic_DNA"/>
</dbReference>
<dbReference type="Pfam" id="PF22692">
    <property type="entry name" value="LlgE_F_G_D1"/>
    <property type="match status" value="1"/>
</dbReference>